<reference evidence="1 2" key="1">
    <citation type="submission" date="2015-04" db="EMBL/GenBank/DDBJ databases">
        <title>Complete Sequence for the Genome of the Thioalkalivibrio versutus D301.</title>
        <authorList>
            <person name="Mu T."/>
            <person name="Zhou J."/>
            <person name="Xu X."/>
        </authorList>
    </citation>
    <scope>NUCLEOTIDE SEQUENCE [LARGE SCALE GENOMIC DNA]</scope>
    <source>
        <strain evidence="1 2">D301</strain>
    </source>
</reference>
<protein>
    <submittedName>
        <fullName evidence="1">Uncharacterized protein</fullName>
    </submittedName>
</protein>
<proteinExistence type="predicted"/>
<accession>A0A0G3G7W7</accession>
<name>A0A0G3G7W7_9GAMM</name>
<dbReference type="KEGG" id="tvr:TVD_06165"/>
<keyword evidence="2" id="KW-1185">Reference proteome</keyword>
<dbReference type="Proteomes" id="UP000064201">
    <property type="component" value="Chromosome"/>
</dbReference>
<gene>
    <name evidence="1" type="ORF">TVD_06165</name>
</gene>
<dbReference type="EMBL" id="CP011367">
    <property type="protein sequence ID" value="AKJ94966.1"/>
    <property type="molecule type" value="Genomic_DNA"/>
</dbReference>
<dbReference type="PATRIC" id="fig|106634.4.peg.1261"/>
<sequence length="96" mass="10809">MMSEIQRNDALVGHLASTDAPFQMAIALVRAYPLEQQQQLLNALHEFGGGPLIETVNVWIRKELMSADLDLDTRVMTWLSTRLEQILEDQETAGDV</sequence>
<dbReference type="AlphaFoldDB" id="A0A0G3G7W7"/>
<evidence type="ECO:0000313" key="1">
    <source>
        <dbReference type="EMBL" id="AKJ94966.1"/>
    </source>
</evidence>
<dbReference type="STRING" id="106634.TVD_06165"/>
<evidence type="ECO:0000313" key="2">
    <source>
        <dbReference type="Proteomes" id="UP000064201"/>
    </source>
</evidence>
<organism evidence="1 2">
    <name type="scientific">Thioalkalivibrio versutus</name>
    <dbReference type="NCBI Taxonomy" id="106634"/>
    <lineage>
        <taxon>Bacteria</taxon>
        <taxon>Pseudomonadati</taxon>
        <taxon>Pseudomonadota</taxon>
        <taxon>Gammaproteobacteria</taxon>
        <taxon>Chromatiales</taxon>
        <taxon>Ectothiorhodospiraceae</taxon>
        <taxon>Thioalkalivibrio</taxon>
    </lineage>
</organism>